<proteinExistence type="predicted"/>
<dbReference type="RefSeq" id="WP_044281122.1">
    <property type="nucleotide sequence ID" value="NZ_CM001402.1"/>
</dbReference>
<reference evidence="1 2" key="1">
    <citation type="submission" date="2016-11" db="EMBL/GenBank/DDBJ databases">
        <title>Genomic analysis of Caldithrix abyssi and proposal of a novel bacterial phylum Caldithrichaeota.</title>
        <authorList>
            <person name="Kublanov I."/>
            <person name="Sigalova O."/>
            <person name="Gavrilov S."/>
            <person name="Lebedinsky A."/>
            <person name="Ivanova N."/>
            <person name="Daum C."/>
            <person name="Reddy T."/>
            <person name="Klenk H.P."/>
            <person name="Goker M."/>
            <person name="Reva O."/>
            <person name="Miroshnichenko M."/>
            <person name="Kyprides N."/>
            <person name="Woyke T."/>
            <person name="Gelfand M."/>
        </authorList>
    </citation>
    <scope>NUCLEOTIDE SEQUENCE [LARGE SCALE GENOMIC DNA]</scope>
    <source>
        <strain evidence="1 2">LF13</strain>
    </source>
</reference>
<dbReference type="InterPro" id="IPR013783">
    <property type="entry name" value="Ig-like_fold"/>
</dbReference>
<evidence type="ECO:0000313" key="2">
    <source>
        <dbReference type="Proteomes" id="UP000183868"/>
    </source>
</evidence>
<dbReference type="SUPFAM" id="SSF49265">
    <property type="entry name" value="Fibronectin type III"/>
    <property type="match status" value="1"/>
</dbReference>
<organism evidence="1 2">
    <name type="scientific">Caldithrix abyssi DSM 13497</name>
    <dbReference type="NCBI Taxonomy" id="880073"/>
    <lineage>
        <taxon>Bacteria</taxon>
        <taxon>Pseudomonadati</taxon>
        <taxon>Calditrichota</taxon>
        <taxon>Calditrichia</taxon>
        <taxon>Calditrichales</taxon>
        <taxon>Calditrichaceae</taxon>
        <taxon>Caldithrix</taxon>
    </lineage>
</organism>
<dbReference type="EMBL" id="CP018099">
    <property type="protein sequence ID" value="APF17033.1"/>
    <property type="molecule type" value="Genomic_DNA"/>
</dbReference>
<evidence type="ECO:0008006" key="3">
    <source>
        <dbReference type="Google" id="ProtNLM"/>
    </source>
</evidence>
<evidence type="ECO:0000313" key="1">
    <source>
        <dbReference type="EMBL" id="APF17033.1"/>
    </source>
</evidence>
<name>A0A1J1C422_CALAY</name>
<dbReference type="InterPro" id="IPR036116">
    <property type="entry name" value="FN3_sf"/>
</dbReference>
<dbReference type="Gene3D" id="2.60.40.10">
    <property type="entry name" value="Immunoglobulins"/>
    <property type="match status" value="1"/>
</dbReference>
<sequence>MKKQGMFKQSIIAIIAILALGLNLVNAQVQSTEKRYIRIGSLQSHFSAYGSERAWNNRYYEGLRWPAEYPMQDNSVIKRFWIGCEDFKDELGSSYEKYVIYFAASFVDEALFPMELKQIAKFEPPYVYVDGNNITAPYMDDIDEINPNIVPDRIIKNVVNTSMGLTLKRTIYAFSQQYHDNYYIKIFTFVNTGNTDYDDEIELPNQTLKGVRIAWGTRYSVCREGATVIGGPQQWGKFSWTTRRGEDYAAHATEQITLNNPIVDWLRCGFQWAGQGDVNTVIDNIGAPDYTGTGRLKAPHHAGVAILHVDKSPDDHSDDPNQPVVLGWHAGDKRPDIQGISKPNEPQMIQTYNTLLSGSPYMGLGGNERFDEKYMESNPVPYTVHNDAGGTNIWVAYGPWDLAPGDSITIVEVEGVSGLSRTMAELIGKRWKKAYDDPNDNGPFELPNGTTTDDKDVFKNEWVYTGKDSILLTFSRAKRNYDMGFQIPQPPLPPPVFQVESGGDLIKLSWAASPSEGDPDFGGYRIYRAVGKPDTVFNEIFACGKGTDNPEIVHSYNDVNAVRGYSYYYYIVAFNDGSNNQTDANPHGSLHSSKYYTRTTEPAYLKRKSGTALNQIRIVPNPYYIKASAREMQFPKEYDKIMFYNIPGKCKISIYTERGDLIATIDHNDGSGDEAWNSITDYRQVIVSGIYLVHFEVTENIYDPETSELLFKKGDSITKKLIVIR</sequence>
<dbReference type="AlphaFoldDB" id="A0A1J1C422"/>
<dbReference type="Proteomes" id="UP000183868">
    <property type="component" value="Chromosome"/>
</dbReference>
<protein>
    <recommendedName>
        <fullName evidence="3">Fibronectin type III domain-containing protein</fullName>
    </recommendedName>
</protein>
<dbReference type="KEGG" id="caby:Cabys_282"/>
<accession>A0A1J1C422</accession>
<gene>
    <name evidence="1" type="ORF">Cabys_282</name>
</gene>